<dbReference type="InterPro" id="IPR031167">
    <property type="entry name" value="G_OBG"/>
</dbReference>
<dbReference type="Gene3D" id="2.70.210.12">
    <property type="entry name" value="GTP1/OBG domain"/>
    <property type="match status" value="1"/>
</dbReference>
<dbReference type="Gene3D" id="3.40.50.300">
    <property type="entry name" value="P-loop containing nucleotide triphosphate hydrolases"/>
    <property type="match status" value="1"/>
</dbReference>
<dbReference type="InterPro" id="IPR006169">
    <property type="entry name" value="GTP1_OBG_dom"/>
</dbReference>
<keyword evidence="1" id="KW-0547">Nucleotide-binding</keyword>
<evidence type="ECO:0000313" key="6">
    <source>
        <dbReference type="WBParaSite" id="ACRNAN_Path_1191.g4644.t1"/>
    </source>
</evidence>
<accession>A0A914BX37</accession>
<dbReference type="InterPro" id="IPR045086">
    <property type="entry name" value="OBG_GTPase"/>
</dbReference>
<keyword evidence="2" id="KW-0342">GTP-binding</keyword>
<dbReference type="PRINTS" id="PR00326">
    <property type="entry name" value="GTP1OBG"/>
</dbReference>
<evidence type="ECO:0000256" key="2">
    <source>
        <dbReference type="ARBA" id="ARBA00023134"/>
    </source>
</evidence>
<evidence type="ECO:0000259" key="3">
    <source>
        <dbReference type="PROSITE" id="PS51710"/>
    </source>
</evidence>
<dbReference type="Proteomes" id="UP000887540">
    <property type="component" value="Unplaced"/>
</dbReference>
<dbReference type="PANTHER" id="PTHR11702:SF43">
    <property type="entry name" value="GTP-BINDING PROTEIN 10"/>
    <property type="match status" value="1"/>
</dbReference>
<organism evidence="5 6">
    <name type="scientific">Acrobeloides nanus</name>
    <dbReference type="NCBI Taxonomy" id="290746"/>
    <lineage>
        <taxon>Eukaryota</taxon>
        <taxon>Metazoa</taxon>
        <taxon>Ecdysozoa</taxon>
        <taxon>Nematoda</taxon>
        <taxon>Chromadorea</taxon>
        <taxon>Rhabditida</taxon>
        <taxon>Tylenchina</taxon>
        <taxon>Cephalobomorpha</taxon>
        <taxon>Cephaloboidea</taxon>
        <taxon>Cephalobidae</taxon>
        <taxon>Acrobeloides</taxon>
    </lineage>
</organism>
<reference evidence="6" key="1">
    <citation type="submission" date="2022-11" db="UniProtKB">
        <authorList>
            <consortium name="WormBaseParasite"/>
        </authorList>
    </citation>
    <scope>IDENTIFICATION</scope>
</reference>
<keyword evidence="5" id="KW-1185">Reference proteome</keyword>
<dbReference type="GO" id="GO:0042254">
    <property type="term" value="P:ribosome biogenesis"/>
    <property type="evidence" value="ECO:0007669"/>
    <property type="project" value="UniProtKB-UniRule"/>
</dbReference>
<name>A0A914BX37_9BILA</name>
<evidence type="ECO:0000256" key="1">
    <source>
        <dbReference type="ARBA" id="ARBA00022741"/>
    </source>
</evidence>
<dbReference type="PANTHER" id="PTHR11702">
    <property type="entry name" value="DEVELOPMENTALLY REGULATED GTP-BINDING PROTEIN-RELATED"/>
    <property type="match status" value="1"/>
</dbReference>
<dbReference type="PROSITE" id="PS51710">
    <property type="entry name" value="G_OBG"/>
    <property type="match status" value="1"/>
</dbReference>
<evidence type="ECO:0000313" key="5">
    <source>
        <dbReference type="Proteomes" id="UP000887540"/>
    </source>
</evidence>
<evidence type="ECO:0000259" key="4">
    <source>
        <dbReference type="PROSITE" id="PS51883"/>
    </source>
</evidence>
<dbReference type="SUPFAM" id="SSF52540">
    <property type="entry name" value="P-loop containing nucleoside triphosphate hydrolases"/>
    <property type="match status" value="1"/>
</dbReference>
<dbReference type="CDD" id="cd01898">
    <property type="entry name" value="Obg"/>
    <property type="match status" value="1"/>
</dbReference>
<dbReference type="InterPro" id="IPR036726">
    <property type="entry name" value="GTP1_OBG_dom_sf"/>
</dbReference>
<dbReference type="Pfam" id="PF01018">
    <property type="entry name" value="GTP1_OBG"/>
    <property type="match status" value="1"/>
</dbReference>
<feature type="domain" description="Obg" evidence="4">
    <location>
        <begin position="1"/>
        <end position="98"/>
    </location>
</feature>
<proteinExistence type="predicted"/>
<dbReference type="InterPro" id="IPR006073">
    <property type="entry name" value="GTP-bd"/>
</dbReference>
<dbReference type="Pfam" id="PF01926">
    <property type="entry name" value="MMR_HSR1"/>
    <property type="match status" value="1"/>
</dbReference>
<dbReference type="GO" id="GO:0005739">
    <property type="term" value="C:mitochondrion"/>
    <property type="evidence" value="ECO:0007669"/>
    <property type="project" value="TreeGrafter"/>
</dbReference>
<dbReference type="PROSITE" id="PS51883">
    <property type="entry name" value="OBG"/>
    <property type="match status" value="1"/>
</dbReference>
<dbReference type="WBParaSite" id="ACRNAN_Path_1191.g4644.t1">
    <property type="protein sequence ID" value="ACRNAN_Path_1191.g4644.t1"/>
    <property type="gene ID" value="ACRNAN_Path_1191.g4644"/>
</dbReference>
<dbReference type="AlphaFoldDB" id="A0A914BX37"/>
<dbReference type="GO" id="GO:0005525">
    <property type="term" value="F:GTP binding"/>
    <property type="evidence" value="ECO:0007669"/>
    <property type="project" value="UniProtKB-KW"/>
</dbReference>
<dbReference type="GO" id="GO:0003924">
    <property type="term" value="F:GTPase activity"/>
    <property type="evidence" value="ECO:0007669"/>
    <property type="project" value="InterPro"/>
</dbReference>
<dbReference type="SUPFAM" id="SSF82051">
    <property type="entry name" value="Obg GTP-binding protein N-terminal domain"/>
    <property type="match status" value="1"/>
</dbReference>
<feature type="domain" description="OBG-type G" evidence="3">
    <location>
        <begin position="99"/>
        <end position="315"/>
    </location>
</feature>
<sequence length="337" mass="37632">MTFAELLKTFQHQKLVKVEPGQHSKRVLLIGKHGENKIIEVPLGCECVNEGNSILLARCNTPNRRYLVASGGRGGCAENGYVGERGETVHVSLHLKLRPNIGLVGFPNAGKSTLLKAFVPEKPVKIANYPFTTTKPQLCYVKYEDTKVIEENFENMEKNLSTKLEPFSLSVADLPGLIEGASQNRGCGHAFLKHMEYSEILVIVIDVFGFQLAPDHRLPYRSAIETLALLNKELEAYDLALLSKPAVVALNKIDMHGGKEKAEELKELLSSENWTTHVSEEMRPRVPLKLKSVVSISAKKQEIGNLKKILKDIYEENHPIKHLYTSEFDNTGHKSLV</sequence>
<protein>
    <submittedName>
        <fullName evidence="6">OBG-type G domain-containing protein</fullName>
    </submittedName>
</protein>
<dbReference type="InterPro" id="IPR027417">
    <property type="entry name" value="P-loop_NTPase"/>
</dbReference>